<dbReference type="STRING" id="5786.F0ZL61"/>
<dbReference type="EC" id="3.1.22.-" evidence="13"/>
<dbReference type="OMA" id="CIVDNRE"/>
<keyword evidence="9 13" id="KW-0460">Magnesium</keyword>
<comment type="function">
    <text evidence="13">Interacts with EME1 to form a DNA structure-specific endonuclease with substrate preference for branched DNA structures with a 5'-end at the branch nick. Typical substrates include 3'-flap structures, D-loops, replication forks and nicked Holliday junctions. May be required in mitosis for the processing of stalled or collapsed replication fork intermediates. May be required in meiosis for the repair of meiosis-specific double strand breaks subsequent to single-end invasion (SEI).</text>
</comment>
<dbReference type="GO" id="GO:0006308">
    <property type="term" value="P:DNA catabolic process"/>
    <property type="evidence" value="ECO:0007669"/>
    <property type="project" value="UniProtKB-UniRule"/>
</dbReference>
<gene>
    <name evidence="16" type="ORF">DICPUDRAFT_78969</name>
</gene>
<dbReference type="VEuPathDB" id="AmoebaDB:DICPUDRAFT_78969"/>
<keyword evidence="8 13" id="KW-0378">Hydrolase</keyword>
<feature type="region of interest" description="Disordered" evidence="14">
    <location>
        <begin position="269"/>
        <end position="290"/>
    </location>
</feature>
<dbReference type="RefSeq" id="XP_003288145.1">
    <property type="nucleotide sequence ID" value="XM_003288097.1"/>
</dbReference>
<evidence type="ECO:0000256" key="8">
    <source>
        <dbReference type="ARBA" id="ARBA00022801"/>
    </source>
</evidence>
<dbReference type="FunFam" id="1.10.150.110:FF:000018">
    <property type="entry name" value="Probable crossover junction endonuclease mus81"/>
    <property type="match status" value="1"/>
</dbReference>
<evidence type="ECO:0000256" key="11">
    <source>
        <dbReference type="ARBA" id="ARBA00023204"/>
    </source>
</evidence>
<organism evidence="16 17">
    <name type="scientific">Dictyostelium purpureum</name>
    <name type="common">Slime mold</name>
    <dbReference type="NCBI Taxonomy" id="5786"/>
    <lineage>
        <taxon>Eukaryota</taxon>
        <taxon>Amoebozoa</taxon>
        <taxon>Evosea</taxon>
        <taxon>Eumycetozoa</taxon>
        <taxon>Dictyostelia</taxon>
        <taxon>Dictyosteliales</taxon>
        <taxon>Dictyosteliaceae</taxon>
        <taxon>Dictyostelium</taxon>
    </lineage>
</organism>
<evidence type="ECO:0000256" key="14">
    <source>
        <dbReference type="SAM" id="MobiDB-lite"/>
    </source>
</evidence>
<dbReference type="SMART" id="SM00891">
    <property type="entry name" value="ERCC4"/>
    <property type="match status" value="1"/>
</dbReference>
<accession>F0ZL61</accession>
<dbReference type="InterPro" id="IPR047416">
    <property type="entry name" value="XPF_nuclease_Mus81"/>
</dbReference>
<dbReference type="InterPro" id="IPR010996">
    <property type="entry name" value="HHH_MUS81"/>
</dbReference>
<feature type="domain" description="ERCC4" evidence="15">
    <location>
        <begin position="416"/>
        <end position="512"/>
    </location>
</feature>
<feature type="region of interest" description="Disordered" evidence="14">
    <location>
        <begin position="117"/>
        <end position="165"/>
    </location>
</feature>
<keyword evidence="11 13" id="KW-0234">DNA repair</keyword>
<dbReference type="EMBL" id="GL871063">
    <property type="protein sequence ID" value="EGC35338.1"/>
    <property type="molecule type" value="Genomic_DNA"/>
</dbReference>
<keyword evidence="6 13" id="KW-0255">Endonuclease</keyword>
<feature type="compositionally biased region" description="Basic and acidic residues" evidence="14">
    <location>
        <begin position="136"/>
        <end position="147"/>
    </location>
</feature>
<keyword evidence="7 13" id="KW-0227">DNA damage</keyword>
<dbReference type="Gene3D" id="1.10.150.110">
    <property type="entry name" value="DNA polymerase beta, N-terminal domain-like"/>
    <property type="match status" value="1"/>
</dbReference>
<dbReference type="PANTHER" id="PTHR13451">
    <property type="entry name" value="CLASS II CROSSOVER JUNCTION ENDONUCLEASE MUS81"/>
    <property type="match status" value="1"/>
</dbReference>
<evidence type="ECO:0000256" key="4">
    <source>
        <dbReference type="ARBA" id="ARBA00022722"/>
    </source>
</evidence>
<evidence type="ECO:0000256" key="9">
    <source>
        <dbReference type="ARBA" id="ARBA00022842"/>
    </source>
</evidence>
<dbReference type="Pfam" id="PF14716">
    <property type="entry name" value="HHH_8"/>
    <property type="match status" value="1"/>
</dbReference>
<dbReference type="Pfam" id="PF02732">
    <property type="entry name" value="ERCC4"/>
    <property type="match status" value="1"/>
</dbReference>
<dbReference type="AlphaFoldDB" id="F0ZL61"/>
<dbReference type="CDD" id="cd20074">
    <property type="entry name" value="XPF_nuclease_Mus81"/>
    <property type="match status" value="1"/>
</dbReference>
<comment type="subunit">
    <text evidence="13">Interacts with EME1.</text>
</comment>
<evidence type="ECO:0000313" key="16">
    <source>
        <dbReference type="EMBL" id="EGC35338.1"/>
    </source>
</evidence>
<keyword evidence="4 13" id="KW-0540">Nuclease</keyword>
<protein>
    <recommendedName>
        <fullName evidence="13">Crossover junction endonuclease MUS81</fullName>
        <ecNumber evidence="13">3.1.22.-</ecNumber>
    </recommendedName>
</protein>
<dbReference type="GO" id="GO:0000727">
    <property type="term" value="P:double-strand break repair via break-induced replication"/>
    <property type="evidence" value="ECO:0000318"/>
    <property type="project" value="GO_Central"/>
</dbReference>
<dbReference type="GO" id="GO:0048476">
    <property type="term" value="C:Holliday junction resolvase complex"/>
    <property type="evidence" value="ECO:0000318"/>
    <property type="project" value="GO_Central"/>
</dbReference>
<dbReference type="OrthoDB" id="5963188at2759"/>
<dbReference type="GO" id="GO:0048257">
    <property type="term" value="F:3'-flap endonuclease activity"/>
    <property type="evidence" value="ECO:0000318"/>
    <property type="project" value="GO_Central"/>
</dbReference>
<evidence type="ECO:0000313" key="17">
    <source>
        <dbReference type="Proteomes" id="UP000001064"/>
    </source>
</evidence>
<dbReference type="KEGG" id="dpp:DICPUDRAFT_78969"/>
<keyword evidence="17" id="KW-1185">Reference proteome</keyword>
<dbReference type="InParanoid" id="F0ZL61"/>
<feature type="compositionally biased region" description="Polar residues" evidence="14">
    <location>
        <begin position="280"/>
        <end position="290"/>
    </location>
</feature>
<dbReference type="InterPro" id="IPR042530">
    <property type="entry name" value="EME1/EME2_C"/>
</dbReference>
<evidence type="ECO:0000256" key="2">
    <source>
        <dbReference type="ARBA" id="ARBA00004123"/>
    </source>
</evidence>
<dbReference type="SUPFAM" id="SSF52980">
    <property type="entry name" value="Restriction endonuclease-like"/>
    <property type="match status" value="1"/>
</dbReference>
<dbReference type="SUPFAM" id="SSF47802">
    <property type="entry name" value="DNA polymerase beta, N-terminal domain-like"/>
    <property type="match status" value="1"/>
</dbReference>
<evidence type="ECO:0000256" key="3">
    <source>
        <dbReference type="ARBA" id="ARBA00010015"/>
    </source>
</evidence>
<dbReference type="GO" id="GO:0008821">
    <property type="term" value="F:crossover junction DNA endonuclease activity"/>
    <property type="evidence" value="ECO:0007669"/>
    <property type="project" value="UniProtKB-UniRule"/>
</dbReference>
<evidence type="ECO:0000259" key="15">
    <source>
        <dbReference type="SMART" id="SM00891"/>
    </source>
</evidence>
<sequence>MSSKPINNSNNNNNNNNNSIQSANPHIIEFLQQQIDFIKSRPGADLKKTSIYKKAIHSLTLYPLPIFNGKECEALSGFGPTLSKKVDQFLKTKSHPLYPKGPPTPLKIIYSRTSNIEIDNNDENKSPKKRQRKTKTKDDKENIDKPKPSRSRAKSTKTTSTSKPNNFIEIVDDDILQLTNDINPTINESFNESFNFDFGSFDLNNVNNNNFIDSSNSTSNNSNNNNKPNNTPLKFNKHQITPIKSPYNSNKFNDSIIFSPISPVKFTTPLKNKKRKHELTSPSTAKSPSKYNHMMSLAFSPKRILRSTPVKSKPDKESVSIQSTPIQSKNSYIFSEDENDINTINIINNNINNNKKQLIKPIRLSFTEEDLLKVNIGSDIDNKSTSNSTTITTTTTTTTTTTNNSSKKIINFKEIKCFIDNREVKSVTERDYIVNKLKNNGINAEIKKLELGDFIWVAIDEKGEEWLLDYIMERKRIDDLSSSIMDGRYKEQKFRLKKTGCNNIIYLVEGVLSNNIMASQQYKKWGSVNFGLSPDALASALVSTQINDDITIKQTISLEETIEYITFTTEYFKDKLCKPSFLSTSNPSHLETLKKFIYKGEIIQCSVDTFNQSNVKSKGLMLLEFFAIQLMQIPGISPEKARTIVDHYPTPYSLYIALKRFKGDDKTASNFFKDFEFGKNNRKFGSDISERLFKIYNNKTYS</sequence>
<dbReference type="Gene3D" id="3.40.50.10130">
    <property type="match status" value="1"/>
</dbReference>
<dbReference type="PANTHER" id="PTHR13451:SF8">
    <property type="entry name" value="CROSSOVER JUNCTION ENDONUCLEASE MUS81-RELATED"/>
    <property type="match status" value="1"/>
</dbReference>
<dbReference type="GO" id="GO:0046872">
    <property type="term" value="F:metal ion binding"/>
    <property type="evidence" value="ECO:0007669"/>
    <property type="project" value="UniProtKB-UniRule"/>
</dbReference>
<evidence type="ECO:0000256" key="13">
    <source>
        <dbReference type="RuleBase" id="RU369042"/>
    </source>
</evidence>
<dbReference type="GO" id="GO:0003677">
    <property type="term" value="F:DNA binding"/>
    <property type="evidence" value="ECO:0007669"/>
    <property type="project" value="UniProtKB-UniRule"/>
</dbReference>
<dbReference type="InterPro" id="IPR006166">
    <property type="entry name" value="ERCC4_domain"/>
</dbReference>
<name>F0ZL61_DICPU</name>
<keyword evidence="10 13" id="KW-0233">DNA recombination</keyword>
<feature type="compositionally biased region" description="Low complexity" evidence="14">
    <location>
        <begin position="7"/>
        <end position="19"/>
    </location>
</feature>
<dbReference type="Proteomes" id="UP000001064">
    <property type="component" value="Unassembled WGS sequence"/>
</dbReference>
<dbReference type="GO" id="GO:0005634">
    <property type="term" value="C:nucleus"/>
    <property type="evidence" value="ECO:0000318"/>
    <property type="project" value="GO_Central"/>
</dbReference>
<dbReference type="FunCoup" id="F0ZL61">
    <property type="interactions" value="23"/>
</dbReference>
<evidence type="ECO:0000256" key="12">
    <source>
        <dbReference type="ARBA" id="ARBA00023242"/>
    </source>
</evidence>
<dbReference type="GO" id="GO:0031573">
    <property type="term" value="P:mitotic intra-S DNA damage checkpoint signaling"/>
    <property type="evidence" value="ECO:0000318"/>
    <property type="project" value="GO_Central"/>
</dbReference>
<evidence type="ECO:0000256" key="7">
    <source>
        <dbReference type="ARBA" id="ARBA00022763"/>
    </source>
</evidence>
<reference evidence="17" key="1">
    <citation type="journal article" date="2011" name="Genome Biol.">
        <title>Comparative genomics of the social amoebae Dictyostelium discoideum and Dictyostelium purpureum.</title>
        <authorList>
            <consortium name="US DOE Joint Genome Institute (JGI-PGF)"/>
            <person name="Sucgang R."/>
            <person name="Kuo A."/>
            <person name="Tian X."/>
            <person name="Salerno W."/>
            <person name="Parikh A."/>
            <person name="Feasley C.L."/>
            <person name="Dalin E."/>
            <person name="Tu H."/>
            <person name="Huang E."/>
            <person name="Barry K."/>
            <person name="Lindquist E."/>
            <person name="Shapiro H."/>
            <person name="Bruce D."/>
            <person name="Schmutz J."/>
            <person name="Salamov A."/>
            <person name="Fey P."/>
            <person name="Gaudet P."/>
            <person name="Anjard C."/>
            <person name="Babu M.M."/>
            <person name="Basu S."/>
            <person name="Bushmanova Y."/>
            <person name="van der Wel H."/>
            <person name="Katoh-Kurasawa M."/>
            <person name="Dinh C."/>
            <person name="Coutinho P.M."/>
            <person name="Saito T."/>
            <person name="Elias M."/>
            <person name="Schaap P."/>
            <person name="Kay R.R."/>
            <person name="Henrissat B."/>
            <person name="Eichinger L."/>
            <person name="Rivero F."/>
            <person name="Putnam N.H."/>
            <person name="West C.M."/>
            <person name="Loomis W.F."/>
            <person name="Chisholm R.L."/>
            <person name="Shaulsky G."/>
            <person name="Strassmann J.E."/>
            <person name="Queller D.C."/>
            <person name="Kuspa A."/>
            <person name="Grigoriev I.V."/>
        </authorList>
    </citation>
    <scope>NUCLEOTIDE SEQUENCE [LARGE SCALE GENOMIC DNA]</scope>
    <source>
        <strain evidence="17">QSDP1</strain>
    </source>
</reference>
<comment type="cofactor">
    <cofactor evidence="1 13">
        <name>Mg(2+)</name>
        <dbReference type="ChEBI" id="CHEBI:18420"/>
    </cofactor>
</comment>
<comment type="subcellular location">
    <subcellularLocation>
        <location evidence="2 13">Nucleus</location>
    </subcellularLocation>
</comment>
<dbReference type="GeneID" id="10501562"/>
<evidence type="ECO:0000256" key="6">
    <source>
        <dbReference type="ARBA" id="ARBA00022759"/>
    </source>
</evidence>
<keyword evidence="5 13" id="KW-0479">Metal-binding</keyword>
<comment type="similarity">
    <text evidence="3 13">Belongs to the XPF family.</text>
</comment>
<evidence type="ECO:0000256" key="1">
    <source>
        <dbReference type="ARBA" id="ARBA00001946"/>
    </source>
</evidence>
<dbReference type="GO" id="GO:0000712">
    <property type="term" value="P:resolution of meiotic recombination intermediates"/>
    <property type="evidence" value="ECO:0000318"/>
    <property type="project" value="GO_Central"/>
</dbReference>
<evidence type="ECO:0000256" key="5">
    <source>
        <dbReference type="ARBA" id="ARBA00022723"/>
    </source>
</evidence>
<dbReference type="InterPro" id="IPR011335">
    <property type="entry name" value="Restrct_endonuc-II-like"/>
</dbReference>
<dbReference type="FunFam" id="3.40.50.10130:FF:000011">
    <property type="entry name" value="Crossover junction endonuclease MUS81"/>
    <property type="match status" value="1"/>
</dbReference>
<dbReference type="InterPro" id="IPR027421">
    <property type="entry name" value="DNA_pol_lamdba_lyase_dom_sf"/>
</dbReference>
<evidence type="ECO:0000256" key="10">
    <source>
        <dbReference type="ARBA" id="ARBA00023172"/>
    </source>
</evidence>
<proteinExistence type="inferred from homology"/>
<feature type="region of interest" description="Disordered" evidence="14">
    <location>
        <begin position="1"/>
        <end position="21"/>
    </location>
</feature>
<dbReference type="eggNOG" id="KOG2379">
    <property type="taxonomic scope" value="Eukaryota"/>
</dbReference>
<dbReference type="InterPro" id="IPR033309">
    <property type="entry name" value="Mus81"/>
</dbReference>
<dbReference type="Gene3D" id="1.10.150.670">
    <property type="entry name" value="Crossover junction endonuclease EME1, DNA-binding domain"/>
    <property type="match status" value="1"/>
</dbReference>
<keyword evidence="12 13" id="KW-0539">Nucleus</keyword>